<gene>
    <name evidence="4" type="ordered locus">MROS_1341</name>
</gene>
<organism evidence="4 5">
    <name type="scientific">Melioribacter roseus (strain DSM 23840 / JCM 17771 / VKM B-2668 / P3M-2)</name>
    <dbReference type="NCBI Taxonomy" id="1191523"/>
    <lineage>
        <taxon>Bacteria</taxon>
        <taxon>Pseudomonadati</taxon>
        <taxon>Ignavibacteriota</taxon>
        <taxon>Ignavibacteria</taxon>
        <taxon>Ignavibacteriales</taxon>
        <taxon>Melioribacteraceae</taxon>
        <taxon>Melioribacter</taxon>
    </lineage>
</organism>
<dbReference type="InterPro" id="IPR013766">
    <property type="entry name" value="Thioredoxin_domain"/>
</dbReference>
<evidence type="ECO:0000313" key="4">
    <source>
        <dbReference type="EMBL" id="AFN74578.1"/>
    </source>
</evidence>
<evidence type="ECO:0000256" key="1">
    <source>
        <dbReference type="ARBA" id="ARBA00023284"/>
    </source>
</evidence>
<dbReference type="PANTHER" id="PTHR42852">
    <property type="entry name" value="THIOL:DISULFIDE INTERCHANGE PROTEIN DSBE"/>
    <property type="match status" value="1"/>
</dbReference>
<dbReference type="OrthoDB" id="1098640at2"/>
<dbReference type="InterPro" id="IPR050553">
    <property type="entry name" value="Thioredoxin_ResA/DsbE_sf"/>
</dbReference>
<dbReference type="GO" id="GO:0016491">
    <property type="term" value="F:oxidoreductase activity"/>
    <property type="evidence" value="ECO:0007669"/>
    <property type="project" value="InterPro"/>
</dbReference>
<dbReference type="PROSITE" id="PS51352">
    <property type="entry name" value="THIOREDOXIN_2"/>
    <property type="match status" value="1"/>
</dbReference>
<dbReference type="CDD" id="cd02966">
    <property type="entry name" value="TlpA_like_family"/>
    <property type="match status" value="1"/>
</dbReference>
<protein>
    <submittedName>
        <fullName evidence="4">Alkyl hydroperoxide reductase</fullName>
    </submittedName>
</protein>
<keyword evidence="5" id="KW-1185">Reference proteome</keyword>
<feature type="transmembrane region" description="Helical" evidence="2">
    <location>
        <begin position="21"/>
        <end position="38"/>
    </location>
</feature>
<dbReference type="RefSeq" id="WP_014856013.1">
    <property type="nucleotide sequence ID" value="NC_018178.1"/>
</dbReference>
<evidence type="ECO:0000313" key="5">
    <source>
        <dbReference type="Proteomes" id="UP000009011"/>
    </source>
</evidence>
<reference evidence="4 5" key="1">
    <citation type="journal article" date="2013" name="PLoS ONE">
        <title>Genomic analysis of Melioribacter roseus, facultatively anaerobic organotrophic bacterium representing a novel deep lineage within Bacteriodetes/Chlorobi group.</title>
        <authorList>
            <person name="Kadnikov V.V."/>
            <person name="Mardanov A.V."/>
            <person name="Podosokorskaya O.A."/>
            <person name="Gavrilov S.N."/>
            <person name="Kublanov I.V."/>
            <person name="Beletsky A.V."/>
            <person name="Bonch-Osmolovskaya E.A."/>
            <person name="Ravin N.V."/>
        </authorList>
    </citation>
    <scope>NUCLEOTIDE SEQUENCE [LARGE SCALE GENOMIC DNA]</scope>
    <source>
        <strain evidence="5">JCM 17771 / P3M-2</strain>
    </source>
</reference>
<dbReference type="KEGG" id="mro:MROS_1341"/>
<feature type="domain" description="Thioredoxin" evidence="3">
    <location>
        <begin position="59"/>
        <end position="198"/>
    </location>
</feature>
<dbReference type="Proteomes" id="UP000009011">
    <property type="component" value="Chromosome"/>
</dbReference>
<proteinExistence type="predicted"/>
<dbReference type="AlphaFoldDB" id="I7A001"/>
<keyword evidence="2" id="KW-0812">Transmembrane</keyword>
<evidence type="ECO:0000256" key="2">
    <source>
        <dbReference type="SAM" id="Phobius"/>
    </source>
</evidence>
<dbReference type="Pfam" id="PF00578">
    <property type="entry name" value="AhpC-TSA"/>
    <property type="match status" value="1"/>
</dbReference>
<keyword evidence="1" id="KW-0676">Redox-active center</keyword>
<dbReference type="SUPFAM" id="SSF52833">
    <property type="entry name" value="Thioredoxin-like"/>
    <property type="match status" value="1"/>
</dbReference>
<accession>I7A001</accession>
<dbReference type="eggNOG" id="COG0526">
    <property type="taxonomic scope" value="Bacteria"/>
</dbReference>
<dbReference type="InterPro" id="IPR036249">
    <property type="entry name" value="Thioredoxin-like_sf"/>
</dbReference>
<dbReference type="STRING" id="1191523.MROS_1341"/>
<keyword evidence="2" id="KW-0472">Membrane</keyword>
<dbReference type="InterPro" id="IPR000866">
    <property type="entry name" value="AhpC/TSA"/>
</dbReference>
<dbReference type="EMBL" id="CP003557">
    <property type="protein sequence ID" value="AFN74578.1"/>
    <property type="molecule type" value="Genomic_DNA"/>
</dbReference>
<keyword evidence="2" id="KW-1133">Transmembrane helix</keyword>
<dbReference type="Gene3D" id="3.40.30.10">
    <property type="entry name" value="Glutaredoxin"/>
    <property type="match status" value="1"/>
</dbReference>
<sequence>MKKKNPGAKETKQGLTKKQRSYIYTGFFVGLILLLFVVNNTGSEPERGPYPPNYVPAAQQNSVMAPDFALPTTDGKTLKLSDLRGKIVILDFWATWCPPCRKGIPDLIDLKNKYGKKGLEIVGISVDTDTKNQVVPFMKEKGINYPVVYGNQSVYMQYGGIRAIPTTFVIDPHGKIVASYEGLVPKLAYENHIKKILGL</sequence>
<dbReference type="HOGENOM" id="CLU_042529_11_0_10"/>
<dbReference type="InterPro" id="IPR017937">
    <property type="entry name" value="Thioredoxin_CS"/>
</dbReference>
<name>I7A001_MELRP</name>
<evidence type="ECO:0000259" key="3">
    <source>
        <dbReference type="PROSITE" id="PS51352"/>
    </source>
</evidence>
<dbReference type="PROSITE" id="PS00194">
    <property type="entry name" value="THIOREDOXIN_1"/>
    <property type="match status" value="1"/>
</dbReference>
<dbReference type="PANTHER" id="PTHR42852:SF18">
    <property type="entry name" value="CHROMOSOME UNDETERMINED SCAFFOLD_47, WHOLE GENOME SHOTGUN SEQUENCE"/>
    <property type="match status" value="1"/>
</dbReference>
<dbReference type="GO" id="GO:0016209">
    <property type="term" value="F:antioxidant activity"/>
    <property type="evidence" value="ECO:0007669"/>
    <property type="project" value="InterPro"/>
</dbReference>